<feature type="domain" description="GTPase-associated protein 1 middle" evidence="4">
    <location>
        <begin position="268"/>
        <end position="310"/>
    </location>
</feature>
<feature type="region of interest" description="Disordered" evidence="2">
    <location>
        <begin position="1336"/>
        <end position="1419"/>
    </location>
</feature>
<evidence type="ECO:0000313" key="6">
    <source>
        <dbReference type="Proteomes" id="UP000290365"/>
    </source>
</evidence>
<dbReference type="Pfam" id="PF20013">
    <property type="entry name" value="GAP1-N2"/>
    <property type="match status" value="1"/>
</dbReference>
<feature type="coiled-coil region" evidence="1">
    <location>
        <begin position="204"/>
        <end position="259"/>
    </location>
</feature>
<evidence type="ECO:0000259" key="4">
    <source>
        <dbReference type="Pfam" id="PF20014"/>
    </source>
</evidence>
<sequence length="1419" mass="160341">MTRKLENEQIEQLWYTWSTRGLDEIPAGFRIRAASPGLRRIKSREVEQLSRFLRYKLPSGSDVLNTPPDVAPICLAYAYTEQNERILVHKVYTGRDGRNRPGAYFAHILVGLDGLKAHEVIALWRSSFWQRADNEKIDPKIETTSRQEIIARHGFGSLEVQFDDQELLAAQFKDVPFRKNSQERDAASDELHKQLCFVIHAYLLQQSTLEQQQEQRRLEEVRLAELRQELNERKEKPLWDRSGRNLKDIEQDIRQLEAQLQVTPQLPRILIAAPPDTVAYLIAVLIRVMPHKFLQRLTFSTYEQDLQNKGTWSIVGTCLPPTAYDRGSQPTRLLPATSSTTDFVYNTYQASQSKLTEITLQKDKHIPANLPLGSHYAETVVRALETQNYQLIDSFLAEIEQLLPAFELTLHEFLRKYYFQVIAVNQLSLKDLSNLFSDIVLAREMLNNPLVHEQIFHRLYRDSAPLTPEGEKKETRSEHVHWLHQSLPALVRGLRASCQSSQVSPDDAYVINEGLRRLTATALDHLLRAAYADDFEFFLAIHELMLELEPPMPGGQTWVSLLHHVGHEEALQRFALKHWAVRNFLLADACKALTPSNAEHNQYVAPLLKLASSEDFIKLLTGSRSAREPAQRIVMPQLPPEWNVLVTQSFLAMLRSQHRRGSKLPSETLVPLNSAVPQLLGLTKQLLGTRRPDACNAALELFRVLVENKFQAKMELLDTWLAQPVTVKYLDELLAIAQLSTDETFHLLEHFYAPYLIDEKTAALINASFAAIADQLSPESRRQILNNTLQQIVAKQDLKRLRIKKAHVTAMLQIANPTLEDYATMLRQFGPQLLLSPTLAELVPDFYKIVIQGKGGSRQRFPLLKQLLQARPTDPIAEQLLAQAEPDEQEALNIFQTYGQGNFPFCYHAQTTRKLYCQFLPNHPQLKQYLLGWLGKDIQADAVDELLTAAEPVLNAQDRALILEQYGIRELGRNPASSILRALLDAYLANLTGSAFSPSSAQQFMQALHNKLAPVPAACEEQIEAWHTLWDFIQQPSSHQSRILALVEAILNRTFPAVAFIQPLASALATCVESAIQLSVIISTLLLADSQIVSQIVHSMFGHVRTHLNEAGPQDERWPQRACEYLQFALGAEIVDSFSSELKKQLRAQLLDGAPVTFVDLVNRQALNWPDQLSELWQQEKGLHSYQAPFPLPTSIGMSGESGPTINIPSTITSPGKQTAAPIPVLDSLKAWLFYLPINKSFGSVAGKKYAGAGQYALLWDTYMVELQVLDHMLPLEWRQRLKLACDFYSVCWNADAAAPDPDPEAERLIIKLADAHEKEYSSILTAHERARIKLARRRVARPPTVSATRSEAARTSSYSSATVQAPANNQAAVPPAARGQRQQVHRASDLRSHPGFGPMHQAEQQRLRKPKKDQSQKP</sequence>
<reference evidence="5 6" key="1">
    <citation type="submission" date="2019-01" db="EMBL/GenBank/DDBJ databases">
        <title>Ktedonosporobacter rubrisoli SCAWS-G2.</title>
        <authorList>
            <person name="Huang Y."/>
            <person name="Yan B."/>
        </authorList>
    </citation>
    <scope>NUCLEOTIDE SEQUENCE [LARGE SCALE GENOMIC DNA]</scope>
    <source>
        <strain evidence="5 6">SCAWS-G2</strain>
    </source>
</reference>
<dbReference type="InterPro" id="IPR045401">
    <property type="entry name" value="GAP1-M"/>
</dbReference>
<keyword evidence="6" id="KW-1185">Reference proteome</keyword>
<feature type="domain" description="GTPase-associated protein 1 N-terminal" evidence="3">
    <location>
        <begin position="10"/>
        <end position="132"/>
    </location>
</feature>
<evidence type="ECO:0000259" key="3">
    <source>
        <dbReference type="Pfam" id="PF20013"/>
    </source>
</evidence>
<dbReference type="KEGG" id="kbs:EPA93_34405"/>
<keyword evidence="1" id="KW-0175">Coiled coil</keyword>
<feature type="compositionally biased region" description="Low complexity" evidence="2">
    <location>
        <begin position="1345"/>
        <end position="1378"/>
    </location>
</feature>
<dbReference type="OrthoDB" id="167038at2"/>
<name>A0A4P6JYA9_KTERU</name>
<evidence type="ECO:0000256" key="1">
    <source>
        <dbReference type="SAM" id="Coils"/>
    </source>
</evidence>
<protein>
    <submittedName>
        <fullName evidence="5">Uncharacterized protein</fullName>
    </submittedName>
</protein>
<dbReference type="Proteomes" id="UP000290365">
    <property type="component" value="Chromosome"/>
</dbReference>
<accession>A0A4P6JYA9</accession>
<evidence type="ECO:0000256" key="2">
    <source>
        <dbReference type="SAM" id="MobiDB-lite"/>
    </source>
</evidence>
<dbReference type="InterPro" id="IPR045402">
    <property type="entry name" value="GAP1-N2"/>
</dbReference>
<dbReference type="EMBL" id="CP035758">
    <property type="protein sequence ID" value="QBD80788.1"/>
    <property type="molecule type" value="Genomic_DNA"/>
</dbReference>
<organism evidence="5 6">
    <name type="scientific">Ktedonosporobacter rubrisoli</name>
    <dbReference type="NCBI Taxonomy" id="2509675"/>
    <lineage>
        <taxon>Bacteria</taxon>
        <taxon>Bacillati</taxon>
        <taxon>Chloroflexota</taxon>
        <taxon>Ktedonobacteria</taxon>
        <taxon>Ktedonobacterales</taxon>
        <taxon>Ktedonosporobacteraceae</taxon>
        <taxon>Ktedonosporobacter</taxon>
    </lineage>
</organism>
<proteinExistence type="predicted"/>
<dbReference type="Pfam" id="PF20014">
    <property type="entry name" value="GAP1-M"/>
    <property type="match status" value="1"/>
</dbReference>
<gene>
    <name evidence="5" type="ORF">EPA93_34405</name>
</gene>
<dbReference type="RefSeq" id="WP_129891850.1">
    <property type="nucleotide sequence ID" value="NZ_CP035758.1"/>
</dbReference>
<evidence type="ECO:0000313" key="5">
    <source>
        <dbReference type="EMBL" id="QBD80788.1"/>
    </source>
</evidence>